<protein>
    <recommendedName>
        <fullName evidence="7">Post-transcriptional regulator</fullName>
    </recommendedName>
</protein>
<evidence type="ECO:0000313" key="4">
    <source>
        <dbReference type="EMBL" id="QJA02966.1"/>
    </source>
</evidence>
<dbReference type="Proteomes" id="UP000030008">
    <property type="component" value="Unassembled WGS sequence"/>
</dbReference>
<dbReference type="InterPro" id="IPR025716">
    <property type="entry name" value="Post-transcriptional_regulator"/>
</dbReference>
<evidence type="ECO:0000313" key="1">
    <source>
        <dbReference type="EMBL" id="KGJ51786.1"/>
    </source>
</evidence>
<evidence type="ECO:0000313" key="2">
    <source>
        <dbReference type="EMBL" id="MCR0232667.1"/>
    </source>
</evidence>
<dbReference type="Proteomes" id="UP000503330">
    <property type="component" value="Chromosome"/>
</dbReference>
<dbReference type="Proteomes" id="UP001203972">
    <property type="component" value="Unassembled WGS sequence"/>
</dbReference>
<sequence length="96" mass="10916">MSGQSEIEDKYIKLAIALKTNQLKREELSSLTYQHVESSLKEHWRFRKPGSIHEAVEDIQQLSASDVVAYLSTQAVIMGSRMNLNDFDDLFGGDKQ</sequence>
<accession>A0A099I2G7</accession>
<dbReference type="EMBL" id="CP048838">
    <property type="protein sequence ID" value="QJA02966.1"/>
    <property type="molecule type" value="Genomic_DNA"/>
</dbReference>
<dbReference type="Proteomes" id="UP000604383">
    <property type="component" value="Unassembled WGS sequence"/>
</dbReference>
<dbReference type="EMBL" id="JQIF01000097">
    <property type="protein sequence ID" value="KGJ51786.1"/>
    <property type="molecule type" value="Genomic_DNA"/>
</dbReference>
<reference evidence="4 6" key="3">
    <citation type="submission" date="2020-02" db="EMBL/GenBank/DDBJ databases">
        <authorList>
            <person name="Kociolek L.K."/>
            <person name="Ozer E.A."/>
        </authorList>
    </citation>
    <scope>NUCLEOTIDE SEQUENCE [LARGE SCALE GENOMIC DNA]</scope>
    <source>
        <strain evidence="4 6">ATCC 14501</strain>
    </source>
</reference>
<organism evidence="1 5">
    <name type="scientific">Clostridium innocuum</name>
    <dbReference type="NCBI Taxonomy" id="1522"/>
    <lineage>
        <taxon>Bacteria</taxon>
        <taxon>Bacillati</taxon>
        <taxon>Bacillota</taxon>
        <taxon>Clostridia</taxon>
        <taxon>Eubacteriales</taxon>
        <taxon>Clostridiaceae</taxon>
        <taxon>Clostridium</taxon>
    </lineage>
</organism>
<evidence type="ECO:0000313" key="5">
    <source>
        <dbReference type="Proteomes" id="UP000030008"/>
    </source>
</evidence>
<dbReference type="Pfam" id="PF13797">
    <property type="entry name" value="Post_transc_reg"/>
    <property type="match status" value="1"/>
</dbReference>
<reference evidence="3" key="2">
    <citation type="journal article" date="2019" name="Nat. Med.">
        <title>A library of human gut bacterial isolates paired with longitudinal multiomics data enables mechanistic microbiome research.</title>
        <authorList>
            <person name="Poyet M."/>
            <person name="Groussin M."/>
            <person name="Gibbons S.M."/>
            <person name="Avila-Pacheco J."/>
            <person name="Jiang X."/>
            <person name="Kearney S.M."/>
            <person name="Perrotta A.R."/>
            <person name="Berdy B."/>
            <person name="Zhao S."/>
            <person name="Lieberman T.D."/>
            <person name="Swanson P.K."/>
            <person name="Smith M."/>
            <person name="Roesemann S."/>
            <person name="Alexander J.E."/>
            <person name="Rich S.A."/>
            <person name="Livny J."/>
            <person name="Vlamakis H."/>
            <person name="Clish C."/>
            <person name="Bullock K."/>
            <person name="Deik A."/>
            <person name="Scott J."/>
            <person name="Pierce K.A."/>
            <person name="Xavier R.J."/>
            <person name="Alm E.J."/>
        </authorList>
    </citation>
    <scope>NUCLEOTIDE SEQUENCE</scope>
    <source>
        <strain evidence="3">BIOML-A12</strain>
    </source>
</reference>
<evidence type="ECO:0000313" key="6">
    <source>
        <dbReference type="Proteomes" id="UP000503330"/>
    </source>
</evidence>
<dbReference type="EMBL" id="WWTN01000011">
    <property type="protein sequence ID" value="MZH55787.1"/>
    <property type="molecule type" value="Genomic_DNA"/>
</dbReference>
<evidence type="ECO:0008006" key="7">
    <source>
        <dbReference type="Google" id="ProtNLM"/>
    </source>
</evidence>
<reference evidence="2" key="4">
    <citation type="journal article" date="2022" name="Clin. Infect. Dis.">
        <title>Association between Clostridium innocuum and antibiotic-associated diarrhea in adults and children: A cross-sectional study and comparative genomics analysis.</title>
        <authorList>
            <person name="Cherny K.E."/>
            <person name="Muscat E.B."/>
            <person name="Balaji A."/>
            <person name="Mukherjee J."/>
            <person name="Ozer E.A."/>
            <person name="Angarone M.P."/>
            <person name="Hauser A.R."/>
            <person name="Sichel J.S."/>
            <person name="Amponsah E."/>
            <person name="Kociolek L.K."/>
        </authorList>
    </citation>
    <scope>NUCLEOTIDE SEQUENCE</scope>
    <source>
        <strain evidence="2">NU1-AC-029v</strain>
    </source>
</reference>
<evidence type="ECO:0000313" key="3">
    <source>
        <dbReference type="EMBL" id="MZH55787.1"/>
    </source>
</evidence>
<dbReference type="AlphaFoldDB" id="A0A099I2G7"/>
<proteinExistence type="predicted"/>
<gene>
    <name evidence="1" type="ORF">CIAN88_18695</name>
    <name evidence="4" type="ORF">G4D54_11165</name>
    <name evidence="3" type="ORF">GT664_08445</name>
    <name evidence="2" type="ORF">MKC95_07795</name>
</gene>
<name>A0A099I2G7_CLOIN</name>
<reference evidence="1 5" key="1">
    <citation type="submission" date="2014-08" db="EMBL/GenBank/DDBJ databases">
        <title>Clostridium innocuum, an unnegligible vancomycin-resistant pathogen causing extra-intestinal infections.</title>
        <authorList>
            <person name="Feng Y."/>
            <person name="Chiu C.-H."/>
        </authorList>
    </citation>
    <scope>NUCLEOTIDE SEQUENCE [LARGE SCALE GENOMIC DNA]</scope>
    <source>
        <strain evidence="1 5">AN88</strain>
    </source>
</reference>
<dbReference type="EMBL" id="JAKTMA010000011">
    <property type="protein sequence ID" value="MCR0232667.1"/>
    <property type="molecule type" value="Genomic_DNA"/>
</dbReference>
<dbReference type="GeneID" id="61926104"/>
<dbReference type="RefSeq" id="WP_002609229.1">
    <property type="nucleotide sequence ID" value="NZ_AP025565.1"/>
</dbReference>